<dbReference type="SMART" id="SM00198">
    <property type="entry name" value="SCP"/>
    <property type="match status" value="1"/>
</dbReference>
<organism evidence="7 8">
    <name type="scientific">Drosophila lebanonensis</name>
    <name type="common">Fruit fly</name>
    <name type="synonym">Scaptodrosophila lebanonensis</name>
    <dbReference type="NCBI Taxonomy" id="7225"/>
    <lineage>
        <taxon>Eukaryota</taxon>
        <taxon>Metazoa</taxon>
        <taxon>Ecdysozoa</taxon>
        <taxon>Arthropoda</taxon>
        <taxon>Hexapoda</taxon>
        <taxon>Insecta</taxon>
        <taxon>Pterygota</taxon>
        <taxon>Neoptera</taxon>
        <taxon>Endopterygota</taxon>
        <taxon>Diptera</taxon>
        <taxon>Brachycera</taxon>
        <taxon>Muscomorpha</taxon>
        <taxon>Ephydroidea</taxon>
        <taxon>Drosophilidae</taxon>
        <taxon>Scaptodrosophila</taxon>
    </lineage>
</organism>
<proteinExistence type="inferred from homology"/>
<comment type="subcellular location">
    <subcellularLocation>
        <location evidence="1">Secreted</location>
    </subcellularLocation>
</comment>
<evidence type="ECO:0000256" key="3">
    <source>
        <dbReference type="ARBA" id="ARBA00022525"/>
    </source>
</evidence>
<evidence type="ECO:0000259" key="6">
    <source>
        <dbReference type="SMART" id="SM00198"/>
    </source>
</evidence>
<comment type="similarity">
    <text evidence="2">Belongs to the CRISP family.</text>
</comment>
<feature type="chain" id="PRO_5026865025" evidence="5">
    <location>
        <begin position="16"/>
        <end position="276"/>
    </location>
</feature>
<protein>
    <submittedName>
        <fullName evidence="8">Scoloptoxin SSD43-like</fullName>
    </submittedName>
</protein>
<evidence type="ECO:0000313" key="7">
    <source>
        <dbReference type="Proteomes" id="UP000504634"/>
    </source>
</evidence>
<name>A0A6J2TA32_DROLE</name>
<dbReference type="SUPFAM" id="SSF55797">
    <property type="entry name" value="PR-1-like"/>
    <property type="match status" value="1"/>
</dbReference>
<evidence type="ECO:0000256" key="1">
    <source>
        <dbReference type="ARBA" id="ARBA00004613"/>
    </source>
</evidence>
<dbReference type="AlphaFoldDB" id="A0A6J2TA32"/>
<dbReference type="Gene3D" id="3.40.33.10">
    <property type="entry name" value="CAP"/>
    <property type="match status" value="1"/>
</dbReference>
<keyword evidence="4 5" id="KW-0732">Signal</keyword>
<dbReference type="Proteomes" id="UP000504634">
    <property type="component" value="Unplaced"/>
</dbReference>
<dbReference type="CDD" id="cd05380">
    <property type="entry name" value="CAP_euk"/>
    <property type="match status" value="1"/>
</dbReference>
<evidence type="ECO:0000313" key="8">
    <source>
        <dbReference type="RefSeq" id="XP_030371807.1"/>
    </source>
</evidence>
<dbReference type="Pfam" id="PF00188">
    <property type="entry name" value="CAP"/>
    <property type="match status" value="1"/>
</dbReference>
<dbReference type="GO" id="GO:0005576">
    <property type="term" value="C:extracellular region"/>
    <property type="evidence" value="ECO:0007669"/>
    <property type="project" value="UniProtKB-SubCell"/>
</dbReference>
<evidence type="ECO:0000256" key="4">
    <source>
        <dbReference type="ARBA" id="ARBA00022729"/>
    </source>
</evidence>
<keyword evidence="7" id="KW-1185">Reference proteome</keyword>
<dbReference type="InterPro" id="IPR035940">
    <property type="entry name" value="CAP_sf"/>
</dbReference>
<accession>A0A6J2TA32</accession>
<feature type="signal peptide" evidence="5">
    <location>
        <begin position="1"/>
        <end position="15"/>
    </location>
</feature>
<evidence type="ECO:0000256" key="2">
    <source>
        <dbReference type="ARBA" id="ARBA00009923"/>
    </source>
</evidence>
<evidence type="ECO:0000256" key="5">
    <source>
        <dbReference type="SAM" id="SignalP"/>
    </source>
</evidence>
<dbReference type="OrthoDB" id="414826at2759"/>
<reference evidence="8" key="1">
    <citation type="submission" date="2025-08" db="UniProtKB">
        <authorList>
            <consortium name="RefSeq"/>
        </authorList>
    </citation>
    <scope>IDENTIFICATION</scope>
    <source>
        <strain evidence="8">11010-0011.00</strain>
        <tissue evidence="8">Whole body</tissue>
    </source>
</reference>
<sequence length="276" mass="31189">MERLFTFLVLVLAQGEPEEIDFCHKKLCEDALKHLACGNVDWNWDDCGSDEYLVTISSSSQDLILREHNAYRNLVASGKLHGLPPAGFMLALKWNSELAFVAEVLVKRCGIQDVKQCLATNEYSDPGYNSAYNVFTGEQDEVKIIRAQIKAWYYQYRYTTISSLDTGIGQEGKEIGHFLQLIFGFNDAVGCAISRYFHEGTTVQLMYCVYGCSRDRCQLTYEVAKHAGMKCLWGVHKDYNYLCSSKEDIEGCGYKTRCVSGESSDEFDVEIWGIGV</sequence>
<dbReference type="InterPro" id="IPR014044">
    <property type="entry name" value="CAP_dom"/>
</dbReference>
<dbReference type="GeneID" id="115622105"/>
<feature type="domain" description="SCP" evidence="6">
    <location>
        <begin position="59"/>
        <end position="215"/>
    </location>
</feature>
<keyword evidence="3" id="KW-0964">Secreted</keyword>
<dbReference type="PIRSF" id="PIRSF038921">
    <property type="entry name" value="P14a"/>
    <property type="match status" value="1"/>
</dbReference>
<gene>
    <name evidence="8" type="primary">LOC115622105</name>
</gene>
<dbReference type="InterPro" id="IPR034763">
    <property type="entry name" value="P14a_insect"/>
</dbReference>
<dbReference type="RefSeq" id="XP_030371807.1">
    <property type="nucleotide sequence ID" value="XM_030515947.1"/>
</dbReference>